<gene>
    <name evidence="6" type="ORF">CAPTEDRAFT_216009</name>
</gene>
<keyword evidence="8" id="KW-1185">Reference proteome</keyword>
<dbReference type="Proteomes" id="UP000014760">
    <property type="component" value="Unassembled WGS sequence"/>
</dbReference>
<keyword evidence="4" id="KW-0067">ATP-binding</keyword>
<dbReference type="AlphaFoldDB" id="R7U6H5"/>
<feature type="non-terminal residue" evidence="6">
    <location>
        <position position="235"/>
    </location>
</feature>
<dbReference type="STRING" id="283909.R7U6H5"/>
<dbReference type="PANTHER" id="PTHR24348">
    <property type="entry name" value="SERINE/THREONINE-PROTEIN KINASE UNC-51-RELATED"/>
    <property type="match status" value="1"/>
</dbReference>
<dbReference type="PANTHER" id="PTHR24348:SF22">
    <property type="entry name" value="NON-SPECIFIC SERINE_THREONINE PROTEIN KINASE"/>
    <property type="match status" value="1"/>
</dbReference>
<dbReference type="GO" id="GO:0005524">
    <property type="term" value="F:ATP binding"/>
    <property type="evidence" value="ECO:0007669"/>
    <property type="project" value="UniProtKB-KW"/>
</dbReference>
<dbReference type="GO" id="GO:0004674">
    <property type="term" value="F:protein serine/threonine kinase activity"/>
    <property type="evidence" value="ECO:0007669"/>
    <property type="project" value="InterPro"/>
</dbReference>
<dbReference type="Gene3D" id="1.10.510.10">
    <property type="entry name" value="Transferase(Phosphotransferase) domain 1"/>
    <property type="match status" value="1"/>
</dbReference>
<proteinExistence type="predicted"/>
<dbReference type="EMBL" id="AMQN01025501">
    <property type="status" value="NOT_ANNOTATED_CDS"/>
    <property type="molecule type" value="Genomic_DNA"/>
</dbReference>
<keyword evidence="2" id="KW-0547">Nucleotide-binding</keyword>
<dbReference type="GO" id="GO:0005829">
    <property type="term" value="C:cytosol"/>
    <property type="evidence" value="ECO:0007669"/>
    <property type="project" value="TreeGrafter"/>
</dbReference>
<evidence type="ECO:0000313" key="6">
    <source>
        <dbReference type="EMBL" id="ELU01594.1"/>
    </source>
</evidence>
<sequence>MNIVIISSSPEVASAKTDTCCALAWHEFKLANFGIPQYDAGSIQKIEGTPEYMHPKVLLRQHAVDSATDLWSFAITLLHCCNGKLPFQVKGGRKSMAFLSSHVRKYVLENGRFKFDDIENIFDEIYSYETRFGDMPAMECAIEQMKEVYNVMKSDRKQEIIRDEDSQQEHQYTRSQMKEILKRSHMLFRENVEAFKSLTHQTKYWLKTFYTQWMKNAPTMKKSIESMENHHGNQK</sequence>
<dbReference type="GO" id="GO:0000045">
    <property type="term" value="P:autophagosome assembly"/>
    <property type="evidence" value="ECO:0007669"/>
    <property type="project" value="TreeGrafter"/>
</dbReference>
<dbReference type="SUPFAM" id="SSF56112">
    <property type="entry name" value="Protein kinase-like (PK-like)"/>
    <property type="match status" value="1"/>
</dbReference>
<dbReference type="GO" id="GO:0000407">
    <property type="term" value="C:phagophore assembly site"/>
    <property type="evidence" value="ECO:0007669"/>
    <property type="project" value="TreeGrafter"/>
</dbReference>
<name>R7U6H5_CAPTE</name>
<dbReference type="InterPro" id="IPR000719">
    <property type="entry name" value="Prot_kinase_dom"/>
</dbReference>
<feature type="domain" description="Protein kinase" evidence="5">
    <location>
        <begin position="1"/>
        <end position="188"/>
    </location>
</feature>
<protein>
    <recommendedName>
        <fullName evidence="5">Protein kinase domain-containing protein</fullName>
    </recommendedName>
</protein>
<dbReference type="Pfam" id="PF00069">
    <property type="entry name" value="Pkinase"/>
    <property type="match status" value="1"/>
</dbReference>
<accession>R7U6H5</accession>
<dbReference type="GO" id="GO:0010506">
    <property type="term" value="P:regulation of autophagy"/>
    <property type="evidence" value="ECO:0007669"/>
    <property type="project" value="InterPro"/>
</dbReference>
<organism evidence="6">
    <name type="scientific">Capitella teleta</name>
    <name type="common">Polychaete worm</name>
    <dbReference type="NCBI Taxonomy" id="283909"/>
    <lineage>
        <taxon>Eukaryota</taxon>
        <taxon>Metazoa</taxon>
        <taxon>Spiralia</taxon>
        <taxon>Lophotrochozoa</taxon>
        <taxon>Annelida</taxon>
        <taxon>Polychaeta</taxon>
        <taxon>Sedentaria</taxon>
        <taxon>Scolecida</taxon>
        <taxon>Capitellidae</taxon>
        <taxon>Capitella</taxon>
    </lineage>
</organism>
<evidence type="ECO:0000256" key="1">
    <source>
        <dbReference type="ARBA" id="ARBA00022679"/>
    </source>
</evidence>
<dbReference type="InterPro" id="IPR045269">
    <property type="entry name" value="Atg1-like"/>
</dbReference>
<evidence type="ECO:0000313" key="8">
    <source>
        <dbReference type="Proteomes" id="UP000014760"/>
    </source>
</evidence>
<keyword evidence="1" id="KW-0808">Transferase</keyword>
<dbReference type="GO" id="GO:0005776">
    <property type="term" value="C:autophagosome"/>
    <property type="evidence" value="ECO:0007669"/>
    <property type="project" value="TreeGrafter"/>
</dbReference>
<keyword evidence="3" id="KW-0418">Kinase</keyword>
<reference evidence="7" key="3">
    <citation type="submission" date="2015-06" db="UniProtKB">
        <authorList>
            <consortium name="EnsemblMetazoa"/>
        </authorList>
    </citation>
    <scope>IDENTIFICATION</scope>
</reference>
<evidence type="ECO:0000313" key="7">
    <source>
        <dbReference type="EnsemblMetazoa" id="CapteP216009"/>
    </source>
</evidence>
<dbReference type="GO" id="GO:0016020">
    <property type="term" value="C:membrane"/>
    <property type="evidence" value="ECO:0007669"/>
    <property type="project" value="TreeGrafter"/>
</dbReference>
<reference evidence="6 8" key="2">
    <citation type="journal article" date="2013" name="Nature">
        <title>Insights into bilaterian evolution from three spiralian genomes.</title>
        <authorList>
            <person name="Simakov O."/>
            <person name="Marletaz F."/>
            <person name="Cho S.J."/>
            <person name="Edsinger-Gonzales E."/>
            <person name="Havlak P."/>
            <person name="Hellsten U."/>
            <person name="Kuo D.H."/>
            <person name="Larsson T."/>
            <person name="Lv J."/>
            <person name="Arendt D."/>
            <person name="Savage R."/>
            <person name="Osoegawa K."/>
            <person name="de Jong P."/>
            <person name="Grimwood J."/>
            <person name="Chapman J.A."/>
            <person name="Shapiro H."/>
            <person name="Aerts A."/>
            <person name="Otillar R.P."/>
            <person name="Terry A.Y."/>
            <person name="Boore J.L."/>
            <person name="Grigoriev I.V."/>
            <person name="Lindberg D.R."/>
            <person name="Seaver E.C."/>
            <person name="Weisblat D.A."/>
            <person name="Putnam N.H."/>
            <person name="Rokhsar D.S."/>
        </authorList>
    </citation>
    <scope>NUCLEOTIDE SEQUENCE</scope>
    <source>
        <strain evidence="6 8">I ESC-2004</strain>
    </source>
</reference>
<dbReference type="EMBL" id="KB304908">
    <property type="protein sequence ID" value="ELU01594.1"/>
    <property type="molecule type" value="Genomic_DNA"/>
</dbReference>
<reference evidence="8" key="1">
    <citation type="submission" date="2012-12" db="EMBL/GenBank/DDBJ databases">
        <authorList>
            <person name="Hellsten U."/>
            <person name="Grimwood J."/>
            <person name="Chapman J.A."/>
            <person name="Shapiro H."/>
            <person name="Aerts A."/>
            <person name="Otillar R.P."/>
            <person name="Terry A.Y."/>
            <person name="Boore J.L."/>
            <person name="Simakov O."/>
            <person name="Marletaz F."/>
            <person name="Cho S.-J."/>
            <person name="Edsinger-Gonzales E."/>
            <person name="Havlak P."/>
            <person name="Kuo D.-H."/>
            <person name="Larsson T."/>
            <person name="Lv J."/>
            <person name="Arendt D."/>
            <person name="Savage R."/>
            <person name="Osoegawa K."/>
            <person name="de Jong P."/>
            <person name="Lindberg D.R."/>
            <person name="Seaver E.C."/>
            <person name="Weisblat D.A."/>
            <person name="Putnam N.H."/>
            <person name="Grigoriev I.V."/>
            <person name="Rokhsar D.S."/>
        </authorList>
    </citation>
    <scope>NUCLEOTIDE SEQUENCE</scope>
    <source>
        <strain evidence="8">I ESC-2004</strain>
    </source>
</reference>
<evidence type="ECO:0000256" key="4">
    <source>
        <dbReference type="ARBA" id="ARBA00022840"/>
    </source>
</evidence>
<dbReference type="InterPro" id="IPR011009">
    <property type="entry name" value="Kinase-like_dom_sf"/>
</dbReference>
<evidence type="ECO:0000256" key="3">
    <source>
        <dbReference type="ARBA" id="ARBA00022777"/>
    </source>
</evidence>
<dbReference type="PROSITE" id="PS50011">
    <property type="entry name" value="PROTEIN_KINASE_DOM"/>
    <property type="match status" value="1"/>
</dbReference>
<dbReference type="EMBL" id="AMQN01025500">
    <property type="status" value="NOT_ANNOTATED_CDS"/>
    <property type="molecule type" value="Genomic_DNA"/>
</dbReference>
<dbReference type="EnsemblMetazoa" id="CapteT216009">
    <property type="protein sequence ID" value="CapteP216009"/>
    <property type="gene ID" value="CapteG216009"/>
</dbReference>
<dbReference type="HOGENOM" id="CLU_1182684_0_0_1"/>
<evidence type="ECO:0000256" key="2">
    <source>
        <dbReference type="ARBA" id="ARBA00022741"/>
    </source>
</evidence>
<evidence type="ECO:0000259" key="5">
    <source>
        <dbReference type="PROSITE" id="PS50011"/>
    </source>
</evidence>